<protein>
    <submittedName>
        <fullName evidence="1">Uncharacterized protein</fullName>
    </submittedName>
</protein>
<comment type="caution">
    <text evidence="1">The sequence shown here is derived from an EMBL/GenBank/DDBJ whole genome shotgun (WGS) entry which is preliminary data.</text>
</comment>
<reference evidence="1 2" key="1">
    <citation type="journal article" date="2018" name="J. Allergy Clin. Immunol.">
        <title>High-quality assembly of Dermatophagoides pteronyssinus genome and transcriptome reveals a wide range of novel allergens.</title>
        <authorList>
            <person name="Liu X.Y."/>
            <person name="Yang K.Y."/>
            <person name="Wang M.Q."/>
            <person name="Kwok J.S."/>
            <person name="Zeng X."/>
            <person name="Yang Z."/>
            <person name="Xiao X.J."/>
            <person name="Lau C.P."/>
            <person name="Li Y."/>
            <person name="Huang Z.M."/>
            <person name="Ba J.G."/>
            <person name="Yim A.K."/>
            <person name="Ouyang C.Y."/>
            <person name="Ngai S.M."/>
            <person name="Chan T.F."/>
            <person name="Leung E.L."/>
            <person name="Liu L."/>
            <person name="Liu Z.G."/>
            <person name="Tsui S.K."/>
        </authorList>
    </citation>
    <scope>NUCLEOTIDE SEQUENCE [LARGE SCALE GENOMIC DNA]</scope>
    <source>
        <strain evidence="1">Derp</strain>
    </source>
</reference>
<reference evidence="1 2" key="2">
    <citation type="journal article" date="2022" name="Mol. Biol. Evol.">
        <title>Comparative Genomics Reveals Insights into the Divergent Evolution of Astigmatic Mites and Household Pest Adaptations.</title>
        <authorList>
            <person name="Xiong Q."/>
            <person name="Wan A.T."/>
            <person name="Liu X."/>
            <person name="Fung C.S."/>
            <person name="Xiao X."/>
            <person name="Malainual N."/>
            <person name="Hou J."/>
            <person name="Wang L."/>
            <person name="Wang M."/>
            <person name="Yang K.Y."/>
            <person name="Cui Y."/>
            <person name="Leung E.L."/>
            <person name="Nong W."/>
            <person name="Shin S.K."/>
            <person name="Au S.W."/>
            <person name="Jeong K.Y."/>
            <person name="Chew F.T."/>
            <person name="Hui J.H."/>
            <person name="Leung T.F."/>
            <person name="Tungtrongchitr A."/>
            <person name="Zhong N."/>
            <person name="Liu Z."/>
            <person name="Tsui S.K."/>
        </authorList>
    </citation>
    <scope>NUCLEOTIDE SEQUENCE [LARGE SCALE GENOMIC DNA]</scope>
    <source>
        <strain evidence="1">Derp</strain>
    </source>
</reference>
<dbReference type="Proteomes" id="UP000887458">
    <property type="component" value="Unassembled WGS sequence"/>
</dbReference>
<evidence type="ECO:0000313" key="2">
    <source>
        <dbReference type="Proteomes" id="UP000887458"/>
    </source>
</evidence>
<evidence type="ECO:0000313" key="1">
    <source>
        <dbReference type="EMBL" id="KAH9425645.1"/>
    </source>
</evidence>
<dbReference type="EMBL" id="NJHN03000017">
    <property type="protein sequence ID" value="KAH9425645.1"/>
    <property type="molecule type" value="Genomic_DNA"/>
</dbReference>
<organism evidence="1 2">
    <name type="scientific">Dermatophagoides pteronyssinus</name>
    <name type="common">European house dust mite</name>
    <dbReference type="NCBI Taxonomy" id="6956"/>
    <lineage>
        <taxon>Eukaryota</taxon>
        <taxon>Metazoa</taxon>
        <taxon>Ecdysozoa</taxon>
        <taxon>Arthropoda</taxon>
        <taxon>Chelicerata</taxon>
        <taxon>Arachnida</taxon>
        <taxon>Acari</taxon>
        <taxon>Acariformes</taxon>
        <taxon>Sarcoptiformes</taxon>
        <taxon>Astigmata</taxon>
        <taxon>Psoroptidia</taxon>
        <taxon>Analgoidea</taxon>
        <taxon>Pyroglyphidae</taxon>
        <taxon>Dermatophagoidinae</taxon>
        <taxon>Dermatophagoides</taxon>
    </lineage>
</organism>
<keyword evidence="2" id="KW-1185">Reference proteome</keyword>
<name>A0ABQ8JSR2_DERPT</name>
<accession>A0ABQ8JSR2</accession>
<sequence>MHIVIVLIHNDNNNNNNNKCLLNFGHGLNVLQYFSSSSSSSSSSNKKNNKLNYTTFKLNFAQIYPKSMARNQALIPNNNNKMKEEKKN</sequence>
<gene>
    <name evidence="1" type="ORF">DERP_004861</name>
</gene>
<proteinExistence type="predicted"/>